<dbReference type="PANTHER" id="PTHR30121">
    <property type="entry name" value="UNCHARACTERIZED PROTEIN YJGR-RELATED"/>
    <property type="match status" value="1"/>
</dbReference>
<dbReference type="EMBL" id="CP163441">
    <property type="protein sequence ID" value="XDQ42004.1"/>
    <property type="molecule type" value="Genomic_DNA"/>
</dbReference>
<dbReference type="SUPFAM" id="SSF52540">
    <property type="entry name" value="P-loop containing nucleoside triphosphate hydrolases"/>
    <property type="match status" value="1"/>
</dbReference>
<reference evidence="2" key="1">
    <citation type="submission" date="2024-07" db="EMBL/GenBank/DDBJ databases">
        <authorList>
            <person name="Yu S.T."/>
        </authorList>
    </citation>
    <scope>NUCLEOTIDE SEQUENCE</scope>
    <source>
        <strain evidence="2">R39</strain>
    </source>
</reference>
<dbReference type="CDD" id="cd01127">
    <property type="entry name" value="TrwB_TraG_TraD_VirD4"/>
    <property type="match status" value="1"/>
</dbReference>
<accession>A0AB39QM10</accession>
<dbReference type="Gene3D" id="3.40.50.300">
    <property type="entry name" value="P-loop containing nucleotide triphosphate hydrolases"/>
    <property type="match status" value="2"/>
</dbReference>
<dbReference type="AlphaFoldDB" id="A0AB39QM10"/>
<protein>
    <submittedName>
        <fullName evidence="2">Type IV secretory system conjugative DNA transfer family protein</fullName>
    </submittedName>
</protein>
<evidence type="ECO:0000256" key="1">
    <source>
        <dbReference type="SAM" id="MobiDB-lite"/>
    </source>
</evidence>
<proteinExistence type="predicted"/>
<gene>
    <name evidence="2" type="ORF">AB5J52_06865</name>
</gene>
<sequence length="703" mass="76473">MDSSHKTYELTFPAGLSLATASRMFTALSGLLNPVHRGPLVVARRTIAFELLFTPSGIHHLMSVPAGIAEAVLKHLRGIMPMLRVTEIADQPRRWTLAGELSMTVPEPEEAAKQAAGDAAYIPVVLHSLSGLAVDEAAMVQLIVTGGGQGTVLYHARVATAAPDSLQARQVMKALSNSLKSLHAVITRPMPASIIGRVSARSAPIIEWRQAPAVELLALAYAVPVGTPQLNGMKYNRGKYLAPDHSIPRKGALVAQANFPGAERPLALAPVGRDSHTLVVGPNGSGKSTLIENLIADDIRNGRGLLYIDPKGDSARRVADLVPPERIGDVIYFDITDTDHPVGFNLLAGQRPARIAGQLVTALRKPMKLENTTRSLSLLRSAIMSLATAGYTLVDVPALFRTDEAGMRFRQHVISHITNPDLLSSWAAFQRLSDKEKAEQTAALNYRFELIMYSDELKLTFGQANSTFNLEEAIRSRKIILMPLNSGELDELAPVAGTLLLNGLWSTVRRMGLTENFHLYVDEFNEIANMPIPYGEMFAQARGYKLPILAAVQAVNGFDDRERGDVLNNTQNKFIYRPAHRDVRHLLGEMGQFVTEDDLMGLGSRELMMRFQVDGVPSPPATGWASRPPTPVGLGADAIAASRAKYSRPGAQVEEEIRTRQAVSQRARTAIKAPVDEPSSPRPAPMPLVEETGWEPWDGSIEA</sequence>
<dbReference type="InterPro" id="IPR027417">
    <property type="entry name" value="P-loop_NTPase"/>
</dbReference>
<evidence type="ECO:0000313" key="2">
    <source>
        <dbReference type="EMBL" id="XDQ42004.1"/>
    </source>
</evidence>
<dbReference type="PANTHER" id="PTHR30121:SF11">
    <property type="entry name" value="AAA+ ATPASE DOMAIN-CONTAINING PROTEIN"/>
    <property type="match status" value="1"/>
</dbReference>
<dbReference type="InterPro" id="IPR051162">
    <property type="entry name" value="T4SS_component"/>
</dbReference>
<feature type="region of interest" description="Disordered" evidence="1">
    <location>
        <begin position="645"/>
        <end position="703"/>
    </location>
</feature>
<name>A0AB39QM10_9ACTN</name>
<organism evidence="2">
    <name type="scientific">Streptomyces sp. R39</name>
    <dbReference type="NCBI Taxonomy" id="3238631"/>
    <lineage>
        <taxon>Bacteria</taxon>
        <taxon>Bacillati</taxon>
        <taxon>Actinomycetota</taxon>
        <taxon>Actinomycetes</taxon>
        <taxon>Kitasatosporales</taxon>
        <taxon>Streptomycetaceae</taxon>
        <taxon>Streptomyces</taxon>
    </lineage>
</organism>
<dbReference type="RefSeq" id="WP_369221552.1">
    <property type="nucleotide sequence ID" value="NZ_CP163441.1"/>
</dbReference>